<sequence length="468" mass="55871">MNKSKLINILRTFSSKEKRHCQAWIACSINNQRKDVCDLYDFLWEMDLKEQYLTKPLAWASIYPKSPYNDGKMRQIIHRLLVAVEHFLIYDQLQKTEGKADLLLLENLRERKLFKLLNKGIKNTKQNAQSLSTQNWKSLRFAYELETLHFNAAEQEQRTSSLNLQELSDALDIQYFADKLRKACLLYSRLVVFKMDYQPKMLEVVLEQVKELDYLKIPAIGLYYYCYQSFTTTEKADHYFQKMMDYLRDYAPVFPPQEIRELYLLAINYTIKKLNTGSQWHLEKAYELYKTGITQGYLLEDGILTPFTYNNMISIGIQMTHYEWVEQFIYEYKNRIVQEEREGVFQECLAKLFYAQKQYKKAQQLLVQIQTKDILRILSCKVLLLRIYYETKEFDALESLLDSLKMYLRRKEVVGYHKENYNNVTRYTQKLVRVNPFDKAAKAKLKLEIEQTAVLTTRSWLLEQLELL</sequence>
<protein>
    <submittedName>
        <fullName evidence="1">Uncharacterized protein</fullName>
    </submittedName>
</protein>
<organism evidence="1 2">
    <name type="scientific">Aureispira anguillae</name>
    <dbReference type="NCBI Taxonomy" id="2864201"/>
    <lineage>
        <taxon>Bacteria</taxon>
        <taxon>Pseudomonadati</taxon>
        <taxon>Bacteroidota</taxon>
        <taxon>Saprospiria</taxon>
        <taxon>Saprospirales</taxon>
        <taxon>Saprospiraceae</taxon>
        <taxon>Aureispira</taxon>
    </lineage>
</organism>
<reference evidence="1" key="1">
    <citation type="submission" date="2022-09" db="EMBL/GenBank/DDBJ databases">
        <title>Aureispira anguillicida sp. nov., isolated from Leptocephalus of Japanese eel Anguilla japonica.</title>
        <authorList>
            <person name="Yuasa K."/>
            <person name="Mekata T."/>
            <person name="Ikunari K."/>
        </authorList>
    </citation>
    <scope>NUCLEOTIDE SEQUENCE</scope>
    <source>
        <strain evidence="1">EL160426</strain>
    </source>
</reference>
<dbReference type="KEGG" id="aup:AsAng_0057820"/>
<name>A0A915YKY9_9BACT</name>
<proteinExistence type="predicted"/>
<gene>
    <name evidence="1" type="ORF">AsAng_0057820</name>
</gene>
<dbReference type="RefSeq" id="WP_264790192.1">
    <property type="nucleotide sequence ID" value="NZ_AP026867.1"/>
</dbReference>
<dbReference type="Proteomes" id="UP001060919">
    <property type="component" value="Chromosome"/>
</dbReference>
<dbReference type="EMBL" id="AP026867">
    <property type="protein sequence ID" value="BDS15000.1"/>
    <property type="molecule type" value="Genomic_DNA"/>
</dbReference>
<accession>A0A915YKY9</accession>
<evidence type="ECO:0000313" key="2">
    <source>
        <dbReference type="Proteomes" id="UP001060919"/>
    </source>
</evidence>
<dbReference type="AlphaFoldDB" id="A0A915YKY9"/>
<evidence type="ECO:0000313" key="1">
    <source>
        <dbReference type="EMBL" id="BDS15000.1"/>
    </source>
</evidence>
<keyword evidence="2" id="KW-1185">Reference proteome</keyword>